<dbReference type="NCBIfam" id="TIGR00368">
    <property type="entry name" value="YifB family Mg chelatase-like AAA ATPase"/>
    <property type="match status" value="1"/>
</dbReference>
<dbReference type="PANTHER" id="PTHR32039">
    <property type="entry name" value="MAGNESIUM-CHELATASE SUBUNIT CHLI"/>
    <property type="match status" value="1"/>
</dbReference>
<dbReference type="InterPro" id="IPR000523">
    <property type="entry name" value="Mg_chelatse_chII-like_cat_dom"/>
</dbReference>
<dbReference type="EMBL" id="APBN01000001">
    <property type="protein sequence ID" value="EMT54287.1"/>
    <property type="molecule type" value="Genomic_DNA"/>
</dbReference>
<dbReference type="STRING" id="1300222.I532_01735"/>
<dbReference type="InterPro" id="IPR004482">
    <property type="entry name" value="Mg_chelat-rel"/>
</dbReference>
<reference evidence="3 4" key="1">
    <citation type="submission" date="2013-03" db="EMBL/GenBank/DDBJ databases">
        <title>Assembly of a new bacterial strain Brevibacillus borstelensis AK1.</title>
        <authorList>
            <person name="Rajan I."/>
            <person name="PoliReddy D."/>
            <person name="Sugumar T."/>
            <person name="Rathinam K."/>
            <person name="Alqarawi S."/>
            <person name="Khalil A.B."/>
            <person name="Sivakumar N."/>
        </authorList>
    </citation>
    <scope>NUCLEOTIDE SEQUENCE [LARGE SCALE GENOMIC DNA]</scope>
    <source>
        <strain evidence="3 4">AK1</strain>
    </source>
</reference>
<keyword evidence="4" id="KW-1185">Reference proteome</keyword>
<dbReference type="SUPFAM" id="SSF52540">
    <property type="entry name" value="P-loop containing nucleoside triphosphate hydrolases"/>
    <property type="match status" value="1"/>
</dbReference>
<dbReference type="InterPro" id="IPR003593">
    <property type="entry name" value="AAA+_ATPase"/>
</dbReference>
<dbReference type="OrthoDB" id="9813147at2"/>
<dbReference type="InterPro" id="IPR020568">
    <property type="entry name" value="Ribosomal_Su5_D2-typ_SF"/>
</dbReference>
<organism evidence="3 4">
    <name type="scientific">Brevibacillus borstelensis AK1</name>
    <dbReference type="NCBI Taxonomy" id="1300222"/>
    <lineage>
        <taxon>Bacteria</taxon>
        <taxon>Bacillati</taxon>
        <taxon>Bacillota</taxon>
        <taxon>Bacilli</taxon>
        <taxon>Bacillales</taxon>
        <taxon>Paenibacillaceae</taxon>
        <taxon>Brevibacillus</taxon>
    </lineage>
</organism>
<dbReference type="Gene3D" id="3.30.230.10">
    <property type="match status" value="1"/>
</dbReference>
<accession>M8DLC3</accession>
<evidence type="ECO:0000313" key="4">
    <source>
        <dbReference type="Proteomes" id="UP000012081"/>
    </source>
</evidence>
<dbReference type="Pfam" id="PF13541">
    <property type="entry name" value="ChlI"/>
    <property type="match status" value="1"/>
</dbReference>
<dbReference type="Pfam" id="PF01078">
    <property type="entry name" value="Mg_chelatase"/>
    <property type="match status" value="1"/>
</dbReference>
<comment type="similarity">
    <text evidence="1">Belongs to the Mg-chelatase subunits D/I family. ComM subfamily.</text>
</comment>
<dbReference type="PANTHER" id="PTHR32039:SF7">
    <property type="entry name" value="COMPETENCE PROTEIN COMM"/>
    <property type="match status" value="1"/>
</dbReference>
<name>M8DLC3_9BACL</name>
<dbReference type="SMART" id="SM00382">
    <property type="entry name" value="AAA"/>
    <property type="match status" value="1"/>
</dbReference>
<proteinExistence type="inferred from homology"/>
<dbReference type="InterPro" id="IPR045006">
    <property type="entry name" value="CHLI-like"/>
</dbReference>
<evidence type="ECO:0000256" key="1">
    <source>
        <dbReference type="ARBA" id="ARBA00006354"/>
    </source>
</evidence>
<dbReference type="AlphaFoldDB" id="M8DLC3"/>
<evidence type="ECO:0000313" key="3">
    <source>
        <dbReference type="EMBL" id="EMT54287.1"/>
    </source>
</evidence>
<sequence>MYARSFCGTVYGINGMLVAVETDIANGLPQFDLVGLGGSAVKESRDRVRAALRNSGFEYPMQRITVNLAPADLRKEGSGFDLSIAMGILLASKQIPQRREAILLLGELALDGSLRPVSGVLPILLQAQAEGFTHVILPEQNAAEAKLAELTVLPAASLSAAVKYWSTTLEAPEGVEERSDDNSARQSLPDFSSVYGQTFVKRGLEVAAAGFHNVMLMGPPGSGKTMLATCLPSIMPKMNLDESYDVTKIYSIAGQLTDKRGLIQERPFRSPHHTVTTAALVGGGAHSPRPGECSLAHGGILFLDEMPEFSRHVLEALRQPLEAGVVTIARSRHVFTFPARFLLISSLNPCPCE</sequence>
<evidence type="ECO:0000259" key="2">
    <source>
        <dbReference type="SMART" id="SM00382"/>
    </source>
</evidence>
<protein>
    <recommendedName>
        <fullName evidence="2">AAA+ ATPase domain-containing protein</fullName>
    </recommendedName>
</protein>
<dbReference type="InterPro" id="IPR014721">
    <property type="entry name" value="Ribsml_uS5_D2-typ_fold_subgr"/>
</dbReference>
<comment type="caution">
    <text evidence="3">The sequence shown here is derived from an EMBL/GenBank/DDBJ whole genome shotgun (WGS) entry which is preliminary data.</text>
</comment>
<dbReference type="SUPFAM" id="SSF54211">
    <property type="entry name" value="Ribosomal protein S5 domain 2-like"/>
    <property type="match status" value="1"/>
</dbReference>
<feature type="domain" description="AAA+ ATPase" evidence="2">
    <location>
        <begin position="210"/>
        <end position="349"/>
    </location>
</feature>
<dbReference type="GO" id="GO:0005524">
    <property type="term" value="F:ATP binding"/>
    <property type="evidence" value="ECO:0007669"/>
    <property type="project" value="InterPro"/>
</dbReference>
<dbReference type="Proteomes" id="UP000012081">
    <property type="component" value="Unassembled WGS sequence"/>
</dbReference>
<dbReference type="Gene3D" id="3.40.50.300">
    <property type="entry name" value="P-loop containing nucleotide triphosphate hydrolases"/>
    <property type="match status" value="1"/>
</dbReference>
<dbReference type="InterPro" id="IPR027417">
    <property type="entry name" value="P-loop_NTPase"/>
</dbReference>
<gene>
    <name evidence="3" type="ORF">I532_01735</name>
</gene>